<sequence length="73" mass="7954">MQLGSNNFPHCAILLLLMPLVGCKAEASLQLSIMVNSVLQESTSMLKRSTDINAADGLQMNEQKALIPRKLLT</sequence>
<accession>A0A0H1RBT8</accession>
<dbReference type="AlphaFoldDB" id="A0A0H1RBT8"/>
<organism evidence="1 2">
    <name type="scientific">Microvirga vignae</name>
    <dbReference type="NCBI Taxonomy" id="1225564"/>
    <lineage>
        <taxon>Bacteria</taxon>
        <taxon>Pseudomonadati</taxon>
        <taxon>Pseudomonadota</taxon>
        <taxon>Alphaproteobacteria</taxon>
        <taxon>Hyphomicrobiales</taxon>
        <taxon>Methylobacteriaceae</taxon>
        <taxon>Microvirga</taxon>
    </lineage>
</organism>
<protein>
    <submittedName>
        <fullName evidence="1">Uncharacterized protein</fullName>
    </submittedName>
</protein>
<reference evidence="1 2" key="1">
    <citation type="submission" date="2015-05" db="EMBL/GenBank/DDBJ databases">
        <title>Draft genome sequence of Microvirga vignae strain BR3299, a novel nitrogen fixing bacteria isolated from Brazil semi-aired region.</title>
        <authorList>
            <person name="Zilli J.E."/>
            <person name="Passos S.R."/>
            <person name="Leite J."/>
            <person name="Baldani J.I."/>
            <person name="Xavier G.R."/>
            <person name="Rumjaneck N.G."/>
            <person name="Simoes-Araujo J.L."/>
        </authorList>
    </citation>
    <scope>NUCLEOTIDE SEQUENCE [LARGE SCALE GENOMIC DNA]</scope>
    <source>
        <strain evidence="1 2">BR3299</strain>
    </source>
</reference>
<evidence type="ECO:0000313" key="1">
    <source>
        <dbReference type="EMBL" id="KLK92514.1"/>
    </source>
</evidence>
<dbReference type="EMBL" id="LCYG01000033">
    <property type="protein sequence ID" value="KLK92514.1"/>
    <property type="molecule type" value="Genomic_DNA"/>
</dbReference>
<gene>
    <name evidence="1" type="ORF">AA309_14370</name>
</gene>
<dbReference type="Proteomes" id="UP000035489">
    <property type="component" value="Unassembled WGS sequence"/>
</dbReference>
<keyword evidence="2" id="KW-1185">Reference proteome</keyword>
<name>A0A0H1RBT8_9HYPH</name>
<comment type="caution">
    <text evidence="1">The sequence shown here is derived from an EMBL/GenBank/DDBJ whole genome shotgun (WGS) entry which is preliminary data.</text>
</comment>
<evidence type="ECO:0000313" key="2">
    <source>
        <dbReference type="Proteomes" id="UP000035489"/>
    </source>
</evidence>
<proteinExistence type="predicted"/>